<dbReference type="Proteomes" id="UP000324091">
    <property type="component" value="Chromosome 1"/>
</dbReference>
<keyword evidence="6" id="KW-1133">Transmembrane helix</keyword>
<dbReference type="SUPFAM" id="SSF51735">
    <property type="entry name" value="NAD(P)-binding Rossmann-fold domains"/>
    <property type="match status" value="1"/>
</dbReference>
<evidence type="ECO:0000256" key="4">
    <source>
        <dbReference type="ARBA" id="ARBA00023027"/>
    </source>
</evidence>
<dbReference type="Gene3D" id="3.40.50.720">
    <property type="entry name" value="NAD(P)-binding Rossmann-like Domain"/>
    <property type="match status" value="1"/>
</dbReference>
<evidence type="ECO:0000313" key="8">
    <source>
        <dbReference type="Proteomes" id="UP000324091"/>
    </source>
</evidence>
<keyword evidence="6" id="KW-0472">Membrane</keyword>
<dbReference type="InterPro" id="IPR052148">
    <property type="entry name" value="SDR_family_member_7C"/>
</dbReference>
<evidence type="ECO:0000256" key="5">
    <source>
        <dbReference type="SAM" id="MobiDB-lite"/>
    </source>
</evidence>
<sequence>MALPFVMVLPLLIVVSAGVYYIYNEIILFMSKSLVRNKVVVITDAVSGVGTECSRLFHKGGARLILCGTSWDKLESLYDSLTNDADPKEVRKPKSHKSAGLVV</sequence>
<comment type="caution">
    <text evidence="7">The sequence shown here is derived from an EMBL/GenBank/DDBJ whole genome shotgun (WGS) entry which is preliminary data.</text>
</comment>
<dbReference type="AlphaFoldDB" id="A0A5C6PTB8"/>
<dbReference type="PANTHER" id="PTHR44668:SF4">
    <property type="entry name" value="DEHYDROGENASE_REDUCTASE SDR FAMILY MEMBER 7C-A"/>
    <property type="match status" value="1"/>
</dbReference>
<dbReference type="PANTHER" id="PTHR44668">
    <property type="match status" value="1"/>
</dbReference>
<feature type="region of interest" description="Disordered" evidence="5">
    <location>
        <begin position="84"/>
        <end position="103"/>
    </location>
</feature>
<organism evidence="7 8">
    <name type="scientific">Takifugu flavidus</name>
    <name type="common">sansaifugu</name>
    <dbReference type="NCBI Taxonomy" id="433684"/>
    <lineage>
        <taxon>Eukaryota</taxon>
        <taxon>Metazoa</taxon>
        <taxon>Chordata</taxon>
        <taxon>Craniata</taxon>
        <taxon>Vertebrata</taxon>
        <taxon>Euteleostomi</taxon>
        <taxon>Actinopterygii</taxon>
        <taxon>Neopterygii</taxon>
        <taxon>Teleostei</taxon>
        <taxon>Neoteleostei</taxon>
        <taxon>Acanthomorphata</taxon>
        <taxon>Eupercaria</taxon>
        <taxon>Tetraodontiformes</taxon>
        <taxon>Tetradontoidea</taxon>
        <taxon>Tetraodontidae</taxon>
        <taxon>Takifugu</taxon>
    </lineage>
</organism>
<evidence type="ECO:0000256" key="6">
    <source>
        <dbReference type="SAM" id="Phobius"/>
    </source>
</evidence>
<evidence type="ECO:0000256" key="1">
    <source>
        <dbReference type="ARBA" id="ARBA00006484"/>
    </source>
</evidence>
<evidence type="ECO:0000313" key="7">
    <source>
        <dbReference type="EMBL" id="TWW81647.1"/>
    </source>
</evidence>
<name>A0A5C6PTB8_9TELE</name>
<accession>A0A5C6PTB8</accession>
<evidence type="ECO:0000256" key="2">
    <source>
        <dbReference type="ARBA" id="ARBA00022857"/>
    </source>
</evidence>
<proteinExistence type="inferred from homology"/>
<keyword evidence="8" id="KW-1185">Reference proteome</keyword>
<reference evidence="7 8" key="1">
    <citation type="submission" date="2019-04" db="EMBL/GenBank/DDBJ databases">
        <title>Chromosome genome assembly for Takifugu flavidus.</title>
        <authorList>
            <person name="Xiao S."/>
        </authorList>
    </citation>
    <scope>NUCLEOTIDE SEQUENCE [LARGE SCALE GENOMIC DNA]</scope>
    <source>
        <strain evidence="7">HTHZ2018</strain>
        <tissue evidence="7">Muscle</tissue>
    </source>
</reference>
<keyword evidence="4" id="KW-0520">NAD</keyword>
<protein>
    <submittedName>
        <fullName evidence="7">Dehydrogenase/reductase SDR family member 7C-A</fullName>
    </submittedName>
</protein>
<comment type="similarity">
    <text evidence="1">Belongs to the short-chain dehydrogenases/reductases (SDR) family.</text>
</comment>
<gene>
    <name evidence="7" type="ORF">D4764_01G0014620</name>
</gene>
<dbReference type="GO" id="GO:0016616">
    <property type="term" value="F:oxidoreductase activity, acting on the CH-OH group of donors, NAD or NADP as acceptor"/>
    <property type="evidence" value="ECO:0007669"/>
    <property type="project" value="TreeGrafter"/>
</dbReference>
<feature type="transmembrane region" description="Helical" evidence="6">
    <location>
        <begin position="6"/>
        <end position="23"/>
    </location>
</feature>
<dbReference type="InterPro" id="IPR036291">
    <property type="entry name" value="NAD(P)-bd_dom_sf"/>
</dbReference>
<keyword evidence="6" id="KW-0812">Transmembrane</keyword>
<dbReference type="GO" id="GO:0006874">
    <property type="term" value="P:intracellular calcium ion homeostasis"/>
    <property type="evidence" value="ECO:0007669"/>
    <property type="project" value="TreeGrafter"/>
</dbReference>
<keyword evidence="3" id="KW-0560">Oxidoreductase</keyword>
<dbReference type="EMBL" id="RHFK02000001">
    <property type="protein sequence ID" value="TWW81647.1"/>
    <property type="molecule type" value="Genomic_DNA"/>
</dbReference>
<evidence type="ECO:0000256" key="3">
    <source>
        <dbReference type="ARBA" id="ARBA00023002"/>
    </source>
</evidence>
<keyword evidence="2" id="KW-0521">NADP</keyword>